<name>A0A8J3F6C1_9BURK</name>
<evidence type="ECO:0000259" key="3">
    <source>
        <dbReference type="Pfam" id="PF01370"/>
    </source>
</evidence>
<dbReference type="InterPro" id="IPR036291">
    <property type="entry name" value="NAD(P)-bd_dom_sf"/>
</dbReference>
<reference evidence="4" key="1">
    <citation type="journal article" date="2014" name="Int. J. Syst. Evol. Microbiol.">
        <title>Complete genome sequence of Corynebacterium casei LMG S-19264T (=DSM 44701T), isolated from a smear-ripened cheese.</title>
        <authorList>
            <consortium name="US DOE Joint Genome Institute (JGI-PGF)"/>
            <person name="Walter F."/>
            <person name="Albersmeier A."/>
            <person name="Kalinowski J."/>
            <person name="Ruckert C."/>
        </authorList>
    </citation>
    <scope>NUCLEOTIDE SEQUENCE</scope>
    <source>
        <strain evidence="4">CCM 7664</strain>
    </source>
</reference>
<evidence type="ECO:0000256" key="1">
    <source>
        <dbReference type="ARBA" id="ARBA00005125"/>
    </source>
</evidence>
<dbReference type="AlphaFoldDB" id="A0A8J3F6C1"/>
<keyword evidence="5" id="KW-1185">Reference proteome</keyword>
<protein>
    <submittedName>
        <fullName evidence="4">UDP-glucose 4-epimerase</fullName>
    </submittedName>
</protein>
<evidence type="ECO:0000313" key="5">
    <source>
        <dbReference type="Proteomes" id="UP000627205"/>
    </source>
</evidence>
<organism evidence="4 5">
    <name type="scientific">Oxalicibacterium solurbis</name>
    <dbReference type="NCBI Taxonomy" id="69280"/>
    <lineage>
        <taxon>Bacteria</taxon>
        <taxon>Pseudomonadati</taxon>
        <taxon>Pseudomonadota</taxon>
        <taxon>Betaproteobacteria</taxon>
        <taxon>Burkholderiales</taxon>
        <taxon>Oxalobacteraceae</taxon>
        <taxon>Oxalicibacterium</taxon>
    </lineage>
</organism>
<sequence>MKKTVLITGAHGFLGRHAARYFADAGYTVTGIGHGSWDSKEFARFGLTFWHAADITLDALVTYAGEPDMIVHCAGSGSVAFSMTHPYQDYGRTVSSMAAVLEYVRLHSPKTSVIYPSSAAVYGVVEKLPIMEASPLHPVSPYGVHKQIAEMLCQSYASSFHVSVAIIRFFSIYGPGLQKQLLWDACSKAERGDTAFSGTGLELRDWLHVIDAASLLGAVASHASPECPVFNGGSGEGVTVKEVLDEIVQAYGLNSGPKFSGKSRPGDPIGYQADMDNTIRLGWKPTIDWRSGVSDYVKWFKGACL</sequence>
<comment type="similarity">
    <text evidence="2">Belongs to the NAD(P)-dependent epimerase/dehydratase family.</text>
</comment>
<dbReference type="Pfam" id="PF01370">
    <property type="entry name" value="Epimerase"/>
    <property type="match status" value="1"/>
</dbReference>
<proteinExistence type="inferred from homology"/>
<dbReference type="CDD" id="cd08946">
    <property type="entry name" value="SDR_e"/>
    <property type="match status" value="1"/>
</dbReference>
<dbReference type="Gene3D" id="3.40.50.720">
    <property type="entry name" value="NAD(P)-binding Rossmann-like Domain"/>
    <property type="match status" value="1"/>
</dbReference>
<dbReference type="RefSeq" id="WP_188420488.1">
    <property type="nucleotide sequence ID" value="NZ_BMDP01000002.1"/>
</dbReference>
<accession>A0A8J3F6C1</accession>
<comment type="caution">
    <text evidence="4">The sequence shown here is derived from an EMBL/GenBank/DDBJ whole genome shotgun (WGS) entry which is preliminary data.</text>
</comment>
<feature type="domain" description="NAD-dependent epimerase/dehydratase" evidence="3">
    <location>
        <begin position="5"/>
        <end position="222"/>
    </location>
</feature>
<dbReference type="InterPro" id="IPR001509">
    <property type="entry name" value="Epimerase_deHydtase"/>
</dbReference>
<reference evidence="4" key="2">
    <citation type="submission" date="2020-09" db="EMBL/GenBank/DDBJ databases">
        <authorList>
            <person name="Sun Q."/>
            <person name="Sedlacek I."/>
        </authorList>
    </citation>
    <scope>NUCLEOTIDE SEQUENCE</scope>
    <source>
        <strain evidence="4">CCM 7664</strain>
    </source>
</reference>
<evidence type="ECO:0000313" key="4">
    <source>
        <dbReference type="EMBL" id="GGI54436.1"/>
    </source>
</evidence>
<evidence type="ECO:0000256" key="2">
    <source>
        <dbReference type="ARBA" id="ARBA00007637"/>
    </source>
</evidence>
<dbReference type="Proteomes" id="UP000627205">
    <property type="component" value="Unassembled WGS sequence"/>
</dbReference>
<dbReference type="SUPFAM" id="SSF51735">
    <property type="entry name" value="NAD(P)-binding Rossmann-fold domains"/>
    <property type="match status" value="1"/>
</dbReference>
<gene>
    <name evidence="4" type="primary">galE</name>
    <name evidence="4" type="ORF">GCM10011430_16100</name>
</gene>
<dbReference type="EMBL" id="BMDP01000002">
    <property type="protein sequence ID" value="GGI54436.1"/>
    <property type="molecule type" value="Genomic_DNA"/>
</dbReference>
<comment type="pathway">
    <text evidence="1">Bacterial outer membrane biogenesis; LPS O-antigen biosynthesis.</text>
</comment>
<dbReference type="PANTHER" id="PTHR43000">
    <property type="entry name" value="DTDP-D-GLUCOSE 4,6-DEHYDRATASE-RELATED"/>
    <property type="match status" value="1"/>
</dbReference>